<organism evidence="1 2">
    <name type="scientific">Paraburkholderia strydomiana</name>
    <dbReference type="NCBI Taxonomy" id="1245417"/>
    <lineage>
        <taxon>Bacteria</taxon>
        <taxon>Pseudomonadati</taxon>
        <taxon>Pseudomonadota</taxon>
        <taxon>Betaproteobacteria</taxon>
        <taxon>Burkholderiales</taxon>
        <taxon>Burkholderiaceae</taxon>
        <taxon>Paraburkholderia</taxon>
    </lineage>
</organism>
<name>A0ABW9EQY6_9BURK</name>
<sequence length="109" mass="12149">MTSTNRMSSVSTAIEKNTAFNSDGSKAGPRNIAYLVYQGFQMQDLAGPLAVFDEASREAALSQDRSLRPFKNCRESKTGEFGGFCDNPLRSCLKRAVVHCFPRFRRGEF</sequence>
<keyword evidence="2" id="KW-1185">Reference proteome</keyword>
<reference evidence="1 2" key="1">
    <citation type="journal article" date="2024" name="Chem. Sci.">
        <title>Discovery of megapolipeptins by genome mining of a Burkholderiales bacteria collection.</title>
        <authorList>
            <person name="Paulo B.S."/>
            <person name="Recchia M.J.J."/>
            <person name="Lee S."/>
            <person name="Fergusson C.H."/>
            <person name="Romanowski S.B."/>
            <person name="Hernandez A."/>
            <person name="Krull N."/>
            <person name="Liu D.Y."/>
            <person name="Cavanagh H."/>
            <person name="Bos A."/>
            <person name="Gray C.A."/>
            <person name="Murphy B.T."/>
            <person name="Linington R.G."/>
            <person name="Eustaquio A.S."/>
        </authorList>
    </citation>
    <scope>NUCLEOTIDE SEQUENCE [LARGE SCALE GENOMIC DNA]</scope>
    <source>
        <strain evidence="1 2">RL17-350-BIC-E</strain>
    </source>
</reference>
<evidence type="ECO:0000313" key="1">
    <source>
        <dbReference type="EMBL" id="MFM0721545.1"/>
    </source>
</evidence>
<dbReference type="EMBL" id="JAQQCL010000047">
    <property type="protein sequence ID" value="MFM0721545.1"/>
    <property type="molecule type" value="Genomic_DNA"/>
</dbReference>
<dbReference type="RefSeq" id="WP_408149916.1">
    <property type="nucleotide sequence ID" value="NZ_JAQQCL010000047.1"/>
</dbReference>
<evidence type="ECO:0000313" key="2">
    <source>
        <dbReference type="Proteomes" id="UP001629392"/>
    </source>
</evidence>
<proteinExistence type="predicted"/>
<accession>A0ABW9EQY6</accession>
<dbReference type="Proteomes" id="UP001629392">
    <property type="component" value="Unassembled WGS sequence"/>
</dbReference>
<gene>
    <name evidence="1" type="ORF">PQQ73_35200</name>
</gene>
<comment type="caution">
    <text evidence="1">The sequence shown here is derived from an EMBL/GenBank/DDBJ whole genome shotgun (WGS) entry which is preliminary data.</text>
</comment>
<protein>
    <submittedName>
        <fullName evidence="1">Uncharacterized protein</fullName>
    </submittedName>
</protein>